<dbReference type="EMBL" id="CAXDID020000488">
    <property type="protein sequence ID" value="CAL6096828.1"/>
    <property type="molecule type" value="Genomic_DNA"/>
</dbReference>
<name>A0AA86U6E6_9EUKA</name>
<feature type="compositionally biased region" description="Polar residues" evidence="1">
    <location>
        <begin position="79"/>
        <end position="89"/>
    </location>
</feature>
<protein>
    <submittedName>
        <fullName evidence="3">Hypothetical_protein</fullName>
    </submittedName>
</protein>
<dbReference type="EMBL" id="CATOUU010000729">
    <property type="protein sequence ID" value="CAI9944635.1"/>
    <property type="molecule type" value="Genomic_DNA"/>
</dbReference>
<feature type="region of interest" description="Disordered" evidence="1">
    <location>
        <begin position="77"/>
        <end position="101"/>
    </location>
</feature>
<dbReference type="Proteomes" id="UP001642409">
    <property type="component" value="Unassembled WGS sequence"/>
</dbReference>
<reference evidence="3 4" key="2">
    <citation type="submission" date="2024-07" db="EMBL/GenBank/DDBJ databases">
        <authorList>
            <person name="Akdeniz Z."/>
        </authorList>
    </citation>
    <scope>NUCLEOTIDE SEQUENCE [LARGE SCALE GENOMIC DNA]</scope>
</reference>
<evidence type="ECO:0000313" key="3">
    <source>
        <dbReference type="EMBL" id="CAL6096828.1"/>
    </source>
</evidence>
<reference evidence="2" key="1">
    <citation type="submission" date="2023-06" db="EMBL/GenBank/DDBJ databases">
        <authorList>
            <person name="Kurt Z."/>
        </authorList>
    </citation>
    <scope>NUCLEOTIDE SEQUENCE</scope>
</reference>
<organism evidence="2">
    <name type="scientific">Hexamita inflata</name>
    <dbReference type="NCBI Taxonomy" id="28002"/>
    <lineage>
        <taxon>Eukaryota</taxon>
        <taxon>Metamonada</taxon>
        <taxon>Diplomonadida</taxon>
        <taxon>Hexamitidae</taxon>
        <taxon>Hexamitinae</taxon>
        <taxon>Hexamita</taxon>
    </lineage>
</organism>
<proteinExistence type="predicted"/>
<evidence type="ECO:0000313" key="4">
    <source>
        <dbReference type="Proteomes" id="UP001642409"/>
    </source>
</evidence>
<sequence length="101" mass="11915">MQALAKISSASIIHGFEKAGIIFQNQPFQEALPVVMLEDDRRMMGFAEDENQERIWDQLQEDFEFRQNIDYVLFPMQNAPKQNTQQNEDSIQDEPAYQYVR</sequence>
<evidence type="ECO:0000256" key="1">
    <source>
        <dbReference type="SAM" id="MobiDB-lite"/>
    </source>
</evidence>
<gene>
    <name evidence="2" type="ORF">HINF_LOCUS32280</name>
    <name evidence="3" type="ORF">HINF_LOCUS68616</name>
</gene>
<evidence type="ECO:0000313" key="2">
    <source>
        <dbReference type="EMBL" id="CAI9944635.1"/>
    </source>
</evidence>
<comment type="caution">
    <text evidence="2">The sequence shown here is derived from an EMBL/GenBank/DDBJ whole genome shotgun (WGS) entry which is preliminary data.</text>
</comment>
<accession>A0AA86U6E6</accession>
<keyword evidence="4" id="KW-1185">Reference proteome</keyword>
<dbReference type="AlphaFoldDB" id="A0AA86U6E6"/>